<dbReference type="AlphaFoldDB" id="A0A7D4AA91"/>
<evidence type="ECO:0000259" key="2">
    <source>
        <dbReference type="Pfam" id="PF03807"/>
    </source>
</evidence>
<dbReference type="PANTHER" id="PTHR14239">
    <property type="entry name" value="DUDULIN-RELATED"/>
    <property type="match status" value="1"/>
</dbReference>
<dbReference type="Pfam" id="PF03807">
    <property type="entry name" value="F420_oxidored"/>
    <property type="match status" value="1"/>
</dbReference>
<reference evidence="3 4" key="1">
    <citation type="submission" date="2020-05" db="EMBL/GenBank/DDBJ databases">
        <title>Actinomadura verrucosospora NRRL-B18236 (PFL_A860) Genome sequencing and assembly.</title>
        <authorList>
            <person name="Samborskyy M."/>
        </authorList>
    </citation>
    <scope>NUCLEOTIDE SEQUENCE [LARGE SCALE GENOMIC DNA]</scope>
    <source>
        <strain evidence="3 4">NRRL:B18236</strain>
    </source>
</reference>
<dbReference type="InterPro" id="IPR036291">
    <property type="entry name" value="NAD(P)-bd_dom_sf"/>
</dbReference>
<dbReference type="Proteomes" id="UP000501240">
    <property type="component" value="Chromosome"/>
</dbReference>
<dbReference type="EMBL" id="CP053892">
    <property type="protein sequence ID" value="QKG25327.1"/>
    <property type="molecule type" value="Genomic_DNA"/>
</dbReference>
<protein>
    <submittedName>
        <fullName evidence="3">NADP oxidoreductase, coenzyme F420-dependent</fullName>
    </submittedName>
</protein>
<accession>A0A7D4AA91</accession>
<dbReference type="SUPFAM" id="SSF51735">
    <property type="entry name" value="NAD(P)-binding Rossmann-fold domains"/>
    <property type="match status" value="1"/>
</dbReference>
<dbReference type="InterPro" id="IPR051267">
    <property type="entry name" value="STEAP_metalloreductase"/>
</dbReference>
<evidence type="ECO:0000313" key="3">
    <source>
        <dbReference type="EMBL" id="QKG25327.1"/>
    </source>
</evidence>
<evidence type="ECO:0000313" key="4">
    <source>
        <dbReference type="Proteomes" id="UP000501240"/>
    </source>
</evidence>
<keyword evidence="1" id="KW-0560">Oxidoreductase</keyword>
<gene>
    <name evidence="3" type="ORF">ACTIVE_6978</name>
</gene>
<feature type="domain" description="Pyrroline-5-carboxylate reductase catalytic N-terminal" evidence="2">
    <location>
        <begin position="19"/>
        <end position="107"/>
    </location>
</feature>
<proteinExistence type="predicted"/>
<name>A0A7D4AA91_ACTVE</name>
<dbReference type="Gene3D" id="3.40.50.720">
    <property type="entry name" value="NAD(P)-binding Rossmann-like Domain"/>
    <property type="match status" value="1"/>
</dbReference>
<sequence>MASYISFAEPDRTMEALMKIGVLGAGMMTESLAAGWIRAGHDVLIGGRTPEKAEALAKRIGARSGTLREAAEFGDAVLVAVRREGLEETLAAVGGALAGKPVIDCGNAVDVTDFSQVTYQDGTSMAEEIARLAPGAHVVKAFNQAHASVWAMTPPAFDGRPLAVPFAGDEEAKPAARTLIADLGADPLDAGDLRQARNLEAMAIVVIRLLFSGYDPHSVFAFTSPGRTTEAFTSR</sequence>
<dbReference type="InterPro" id="IPR028939">
    <property type="entry name" value="P5C_Rdtase_cat_N"/>
</dbReference>
<dbReference type="GO" id="GO:0016491">
    <property type="term" value="F:oxidoreductase activity"/>
    <property type="evidence" value="ECO:0007669"/>
    <property type="project" value="UniProtKB-KW"/>
</dbReference>
<dbReference type="PANTHER" id="PTHR14239:SF10">
    <property type="entry name" value="REDUCTASE"/>
    <property type="match status" value="1"/>
</dbReference>
<keyword evidence="4" id="KW-1185">Reference proteome</keyword>
<organism evidence="3 4">
    <name type="scientific">Actinomadura verrucosospora</name>
    <dbReference type="NCBI Taxonomy" id="46165"/>
    <lineage>
        <taxon>Bacteria</taxon>
        <taxon>Bacillati</taxon>
        <taxon>Actinomycetota</taxon>
        <taxon>Actinomycetes</taxon>
        <taxon>Streptosporangiales</taxon>
        <taxon>Thermomonosporaceae</taxon>
        <taxon>Actinomadura</taxon>
    </lineage>
</organism>
<evidence type="ECO:0000256" key="1">
    <source>
        <dbReference type="ARBA" id="ARBA00023002"/>
    </source>
</evidence>